<dbReference type="AlphaFoldDB" id="A0A8S2D7M0"/>
<gene>
    <name evidence="3" type="ORF">OVA965_LOCUS5787</name>
    <name evidence="4" type="ORF">TMI583_LOCUS5784</name>
</gene>
<dbReference type="Gene3D" id="3.40.50.410">
    <property type="entry name" value="von Willebrand factor, type A domain"/>
    <property type="match status" value="1"/>
</dbReference>
<protein>
    <recommendedName>
        <fullName evidence="2">VWFA domain-containing protein</fullName>
    </recommendedName>
</protein>
<evidence type="ECO:0000256" key="1">
    <source>
        <dbReference type="SAM" id="Coils"/>
    </source>
</evidence>
<evidence type="ECO:0000259" key="2">
    <source>
        <dbReference type="SMART" id="SM00327"/>
    </source>
</evidence>
<accession>A0A8S2D7M0</accession>
<reference evidence="3" key="1">
    <citation type="submission" date="2021-02" db="EMBL/GenBank/DDBJ databases">
        <authorList>
            <person name="Nowell W R."/>
        </authorList>
    </citation>
    <scope>NUCLEOTIDE SEQUENCE</scope>
</reference>
<evidence type="ECO:0000313" key="4">
    <source>
        <dbReference type="EMBL" id="CAF3608212.1"/>
    </source>
</evidence>
<evidence type="ECO:0000313" key="3">
    <source>
        <dbReference type="EMBL" id="CAF0823820.1"/>
    </source>
</evidence>
<dbReference type="CDD" id="cd00198">
    <property type="entry name" value="vWFA"/>
    <property type="match status" value="1"/>
</dbReference>
<dbReference type="Proteomes" id="UP000677228">
    <property type="component" value="Unassembled WGS sequence"/>
</dbReference>
<dbReference type="SMART" id="SM00327">
    <property type="entry name" value="VWA"/>
    <property type="match status" value="1"/>
</dbReference>
<dbReference type="Pfam" id="PF00092">
    <property type="entry name" value="VWA"/>
    <property type="match status" value="1"/>
</dbReference>
<organism evidence="3 5">
    <name type="scientific">Didymodactylos carnosus</name>
    <dbReference type="NCBI Taxonomy" id="1234261"/>
    <lineage>
        <taxon>Eukaryota</taxon>
        <taxon>Metazoa</taxon>
        <taxon>Spiralia</taxon>
        <taxon>Gnathifera</taxon>
        <taxon>Rotifera</taxon>
        <taxon>Eurotatoria</taxon>
        <taxon>Bdelloidea</taxon>
        <taxon>Philodinida</taxon>
        <taxon>Philodinidae</taxon>
        <taxon>Didymodactylos</taxon>
    </lineage>
</organism>
<dbReference type="SUPFAM" id="SSF53300">
    <property type="entry name" value="vWA-like"/>
    <property type="match status" value="1"/>
</dbReference>
<feature type="coiled-coil region" evidence="1">
    <location>
        <begin position="112"/>
        <end position="143"/>
    </location>
</feature>
<dbReference type="Proteomes" id="UP000682733">
    <property type="component" value="Unassembled WGS sequence"/>
</dbReference>
<keyword evidence="1" id="KW-0175">Coiled coil</keyword>
<comment type="caution">
    <text evidence="3">The sequence shown here is derived from an EMBL/GenBank/DDBJ whole genome shotgun (WGS) entry which is preliminary data.</text>
</comment>
<proteinExistence type="predicted"/>
<dbReference type="InterPro" id="IPR036465">
    <property type="entry name" value="vWFA_dom_sf"/>
</dbReference>
<name>A0A8S2D7M0_9BILA</name>
<feature type="domain" description="VWFA" evidence="2">
    <location>
        <begin position="489"/>
        <end position="663"/>
    </location>
</feature>
<dbReference type="EMBL" id="CAJNOK010001665">
    <property type="protein sequence ID" value="CAF0823820.1"/>
    <property type="molecule type" value="Genomic_DNA"/>
</dbReference>
<sequence>MSMVTPGANDLDPQPIEIDLVQKVALIVNILIKEVNLELKVFNLSLTKPLKSLFHTSVVILLTKLYYDEQQIHFQKLLTTVNDQENSLRDYFIRMVVQDASYDENFAENFVKQTLKISIEILLKKAEKLIDEAVEANKHFSRKAVQELCDNALLTKDTQWLLNYVQNPTHLIEERFTELWEDVERAIDQQLDGLKADHCVTLDELFSNLQYIHDLVITKGSPTQFIDDIFQSSQGSANENLTNKGRCMSVVLYNYLAGEPLSETFTFNEKAYHLKKNGIQIFEQLRKLSPKVSELTVQMKSTYDLCSITNLSTFLTAVITKKDDTCEELLKWDSTFVNCDKKGTYKRLLIKARGCSEHCPCCNRPCDADHTATIANVGCEDNKHRCQMGHQFRGMAGYKFEVSNEASLFMCEDLKDKQQLIVNETRKTWAEFKHEHADWDFDTTSLSENELNRLRGKYATIWQKIGKELCQHFGMEYVMHNSNLAGTVPCHYILLLDGSGSMQGRPWSALIEAVTVFIGLRIEADTDDRITVLVFTDSVSPIFINEELKYVDTAKIRYTGGGTDFAAVFTYVPRVIELLRQDRNFCKFQNIVIFMSDGAGHYPTTELNYLRNNYQSVICKFWTVALGTHDTNVLAAINATMNGEYKNIKESCELAQAYAEIARN</sequence>
<dbReference type="InterPro" id="IPR002035">
    <property type="entry name" value="VWF_A"/>
</dbReference>
<dbReference type="EMBL" id="CAJOBA010001665">
    <property type="protein sequence ID" value="CAF3608212.1"/>
    <property type="molecule type" value="Genomic_DNA"/>
</dbReference>
<evidence type="ECO:0000313" key="5">
    <source>
        <dbReference type="Proteomes" id="UP000677228"/>
    </source>
</evidence>